<dbReference type="EMBL" id="JASCZI010122009">
    <property type="protein sequence ID" value="MED6163513.1"/>
    <property type="molecule type" value="Genomic_DNA"/>
</dbReference>
<keyword evidence="2" id="KW-0732">Signal</keyword>
<proteinExistence type="predicted"/>
<comment type="caution">
    <text evidence="3">The sequence shown here is derived from an EMBL/GenBank/DDBJ whole genome shotgun (WGS) entry which is preliminary data.</text>
</comment>
<keyword evidence="4" id="KW-1185">Reference proteome</keyword>
<feature type="chain" id="PRO_5047456234" description="Secreted protein" evidence="2">
    <location>
        <begin position="25"/>
        <end position="103"/>
    </location>
</feature>
<evidence type="ECO:0000256" key="1">
    <source>
        <dbReference type="SAM" id="MobiDB-lite"/>
    </source>
</evidence>
<name>A0ABU6UU49_9FABA</name>
<evidence type="ECO:0000313" key="3">
    <source>
        <dbReference type="EMBL" id="MED6163513.1"/>
    </source>
</evidence>
<gene>
    <name evidence="3" type="ORF">PIB30_080651</name>
</gene>
<dbReference type="Proteomes" id="UP001341840">
    <property type="component" value="Unassembled WGS sequence"/>
</dbReference>
<organism evidence="3 4">
    <name type="scientific">Stylosanthes scabra</name>
    <dbReference type="NCBI Taxonomy" id="79078"/>
    <lineage>
        <taxon>Eukaryota</taxon>
        <taxon>Viridiplantae</taxon>
        <taxon>Streptophyta</taxon>
        <taxon>Embryophyta</taxon>
        <taxon>Tracheophyta</taxon>
        <taxon>Spermatophyta</taxon>
        <taxon>Magnoliopsida</taxon>
        <taxon>eudicotyledons</taxon>
        <taxon>Gunneridae</taxon>
        <taxon>Pentapetalae</taxon>
        <taxon>rosids</taxon>
        <taxon>fabids</taxon>
        <taxon>Fabales</taxon>
        <taxon>Fabaceae</taxon>
        <taxon>Papilionoideae</taxon>
        <taxon>50 kb inversion clade</taxon>
        <taxon>dalbergioids sensu lato</taxon>
        <taxon>Dalbergieae</taxon>
        <taxon>Pterocarpus clade</taxon>
        <taxon>Stylosanthes</taxon>
    </lineage>
</organism>
<reference evidence="3 4" key="1">
    <citation type="journal article" date="2023" name="Plants (Basel)">
        <title>Bridging the Gap: Combining Genomics and Transcriptomics Approaches to Understand Stylosanthes scabra, an Orphan Legume from the Brazilian Caatinga.</title>
        <authorList>
            <person name="Ferreira-Neto J.R.C."/>
            <person name="da Silva M.D."/>
            <person name="Binneck E."/>
            <person name="de Melo N.F."/>
            <person name="da Silva R.H."/>
            <person name="de Melo A.L.T.M."/>
            <person name="Pandolfi V."/>
            <person name="Bustamante F.O."/>
            <person name="Brasileiro-Vidal A.C."/>
            <person name="Benko-Iseppon A.M."/>
        </authorList>
    </citation>
    <scope>NUCLEOTIDE SEQUENCE [LARGE SCALE GENOMIC DNA]</scope>
    <source>
        <tissue evidence="3">Leaves</tissue>
    </source>
</reference>
<evidence type="ECO:0008006" key="5">
    <source>
        <dbReference type="Google" id="ProtNLM"/>
    </source>
</evidence>
<evidence type="ECO:0000256" key="2">
    <source>
        <dbReference type="SAM" id="SignalP"/>
    </source>
</evidence>
<sequence>MSRRLLHFLTLALTFPSMFPSLNSGKDRNKESGGEGLTGNPHSPKTTPLGDPQITGSSFTGWTRYGQLRPVVCHLSPLPLRSCMFQKRKVHSVSFNGRLVAYR</sequence>
<evidence type="ECO:0000313" key="4">
    <source>
        <dbReference type="Proteomes" id="UP001341840"/>
    </source>
</evidence>
<feature type="signal peptide" evidence="2">
    <location>
        <begin position="1"/>
        <end position="24"/>
    </location>
</feature>
<protein>
    <recommendedName>
        <fullName evidence="5">Secreted protein</fullName>
    </recommendedName>
</protein>
<accession>A0ABU6UU49</accession>
<feature type="region of interest" description="Disordered" evidence="1">
    <location>
        <begin position="18"/>
        <end position="55"/>
    </location>
</feature>